<reference evidence="2" key="1">
    <citation type="submission" date="2020-06" db="EMBL/GenBank/DDBJ databases">
        <authorList>
            <consortium name="Plant Systems Biology data submission"/>
        </authorList>
    </citation>
    <scope>NUCLEOTIDE SEQUENCE</scope>
    <source>
        <strain evidence="2">D6</strain>
    </source>
</reference>
<accession>A0A9N8HZY2</accession>
<dbReference type="EMBL" id="CAICTM010002417">
    <property type="protein sequence ID" value="CAB9529183.1"/>
    <property type="molecule type" value="Genomic_DNA"/>
</dbReference>
<evidence type="ECO:0000313" key="3">
    <source>
        <dbReference type="Proteomes" id="UP001153069"/>
    </source>
</evidence>
<dbReference type="AlphaFoldDB" id="A0A9N8HZY2"/>
<evidence type="ECO:0000313" key="2">
    <source>
        <dbReference type="EMBL" id="CAB9529183.1"/>
    </source>
</evidence>
<keyword evidence="3" id="KW-1185">Reference proteome</keyword>
<organism evidence="2 3">
    <name type="scientific">Seminavis robusta</name>
    <dbReference type="NCBI Taxonomy" id="568900"/>
    <lineage>
        <taxon>Eukaryota</taxon>
        <taxon>Sar</taxon>
        <taxon>Stramenopiles</taxon>
        <taxon>Ochrophyta</taxon>
        <taxon>Bacillariophyta</taxon>
        <taxon>Bacillariophyceae</taxon>
        <taxon>Bacillariophycidae</taxon>
        <taxon>Naviculales</taxon>
        <taxon>Naviculaceae</taxon>
        <taxon>Seminavis</taxon>
    </lineage>
</organism>
<dbReference type="Proteomes" id="UP001153069">
    <property type="component" value="Unassembled WGS sequence"/>
</dbReference>
<proteinExistence type="predicted"/>
<feature type="region of interest" description="Disordered" evidence="1">
    <location>
        <begin position="53"/>
        <end position="91"/>
    </location>
</feature>
<name>A0A9N8HZY2_9STRA</name>
<evidence type="ECO:0000256" key="1">
    <source>
        <dbReference type="SAM" id="MobiDB-lite"/>
    </source>
</evidence>
<feature type="compositionally biased region" description="Basic residues" evidence="1">
    <location>
        <begin position="77"/>
        <end position="91"/>
    </location>
</feature>
<gene>
    <name evidence="2" type="ORF">SEMRO_2419_G327100.1</name>
</gene>
<comment type="caution">
    <text evidence="2">The sequence shown here is derived from an EMBL/GenBank/DDBJ whole genome shotgun (WGS) entry which is preliminary data.</text>
</comment>
<protein>
    <submittedName>
        <fullName evidence="2">Uncharacterized protein</fullName>
    </submittedName>
</protein>
<sequence>MGNETSSYALNNDEIPKVILVTFHESHHFNDSDSEFDSVDQFELIAECLLGGRTSDPEKSQKKLKSKKVVKIEPKSSKKTPKKTIKRRLTD</sequence>